<dbReference type="EMBL" id="KZ613859">
    <property type="protein sequence ID" value="PMD54684.1"/>
    <property type="molecule type" value="Genomic_DNA"/>
</dbReference>
<evidence type="ECO:0000313" key="3">
    <source>
        <dbReference type="EMBL" id="PMD54684.1"/>
    </source>
</evidence>
<accession>A0A2J6SV86</accession>
<proteinExistence type="predicted"/>
<evidence type="ECO:0000256" key="2">
    <source>
        <dbReference type="SAM" id="Phobius"/>
    </source>
</evidence>
<feature type="transmembrane region" description="Helical" evidence="2">
    <location>
        <begin position="42"/>
        <end position="67"/>
    </location>
</feature>
<gene>
    <name evidence="3" type="ORF">K444DRAFT_110889</name>
</gene>
<dbReference type="AlphaFoldDB" id="A0A2J6SV86"/>
<dbReference type="OrthoDB" id="5425637at2759"/>
<keyword evidence="4" id="KW-1185">Reference proteome</keyword>
<feature type="region of interest" description="Disordered" evidence="1">
    <location>
        <begin position="94"/>
        <end position="155"/>
    </location>
</feature>
<sequence length="155" mass="16167">MANSGPGPAPGDVGSSAGTGAGDSDAGASGSSSGGITLSRGAIIAIIVCAVSVCILGAVSSVLWYLAKKRSWEIRASIRKSARKVVTALTPRRSTFPKDIHSKRRSSRRLSTKLDDIPGSPKEGTPDVEKGHPKMTSFVMAEPPKQPKWAKKIGR</sequence>
<dbReference type="InParanoid" id="A0A2J6SV86"/>
<feature type="compositionally biased region" description="Low complexity" evidence="1">
    <location>
        <begin position="11"/>
        <end position="32"/>
    </location>
</feature>
<keyword evidence="2" id="KW-0812">Transmembrane</keyword>
<dbReference type="GeneID" id="36578403"/>
<organism evidence="3 4">
    <name type="scientific">Hyaloscypha bicolor E</name>
    <dbReference type="NCBI Taxonomy" id="1095630"/>
    <lineage>
        <taxon>Eukaryota</taxon>
        <taxon>Fungi</taxon>
        <taxon>Dikarya</taxon>
        <taxon>Ascomycota</taxon>
        <taxon>Pezizomycotina</taxon>
        <taxon>Leotiomycetes</taxon>
        <taxon>Helotiales</taxon>
        <taxon>Hyaloscyphaceae</taxon>
        <taxon>Hyaloscypha</taxon>
        <taxon>Hyaloscypha bicolor</taxon>
    </lineage>
</organism>
<dbReference type="Proteomes" id="UP000235371">
    <property type="component" value="Unassembled WGS sequence"/>
</dbReference>
<keyword evidence="2" id="KW-0472">Membrane</keyword>
<name>A0A2J6SV86_9HELO</name>
<feature type="compositionally biased region" description="Basic residues" evidence="1">
    <location>
        <begin position="101"/>
        <end position="111"/>
    </location>
</feature>
<evidence type="ECO:0000313" key="4">
    <source>
        <dbReference type="Proteomes" id="UP000235371"/>
    </source>
</evidence>
<reference evidence="3 4" key="1">
    <citation type="submission" date="2016-04" db="EMBL/GenBank/DDBJ databases">
        <title>A degradative enzymes factory behind the ericoid mycorrhizal symbiosis.</title>
        <authorList>
            <consortium name="DOE Joint Genome Institute"/>
            <person name="Martino E."/>
            <person name="Morin E."/>
            <person name="Grelet G."/>
            <person name="Kuo A."/>
            <person name="Kohler A."/>
            <person name="Daghino S."/>
            <person name="Barry K."/>
            <person name="Choi C."/>
            <person name="Cichocki N."/>
            <person name="Clum A."/>
            <person name="Copeland A."/>
            <person name="Hainaut M."/>
            <person name="Haridas S."/>
            <person name="Labutti K."/>
            <person name="Lindquist E."/>
            <person name="Lipzen A."/>
            <person name="Khouja H.-R."/>
            <person name="Murat C."/>
            <person name="Ohm R."/>
            <person name="Olson A."/>
            <person name="Spatafora J."/>
            <person name="Veneault-Fourrey C."/>
            <person name="Henrissat B."/>
            <person name="Grigoriev I."/>
            <person name="Martin F."/>
            <person name="Perotto S."/>
        </authorList>
    </citation>
    <scope>NUCLEOTIDE SEQUENCE [LARGE SCALE GENOMIC DNA]</scope>
    <source>
        <strain evidence="3 4">E</strain>
    </source>
</reference>
<keyword evidence="2" id="KW-1133">Transmembrane helix</keyword>
<feature type="region of interest" description="Disordered" evidence="1">
    <location>
        <begin position="1"/>
        <end position="32"/>
    </location>
</feature>
<evidence type="ECO:0000256" key="1">
    <source>
        <dbReference type="SAM" id="MobiDB-lite"/>
    </source>
</evidence>
<dbReference type="RefSeq" id="XP_024731588.1">
    <property type="nucleotide sequence ID" value="XM_024870321.1"/>
</dbReference>
<protein>
    <submittedName>
        <fullName evidence="3">Uncharacterized protein</fullName>
    </submittedName>
</protein>